<gene>
    <name evidence="2" type="ORF">PECUL_23A062389</name>
</gene>
<keyword evidence="3" id="KW-1185">Reference proteome</keyword>
<feature type="domain" description="Alpha-carbonic anhydrase" evidence="1">
    <location>
        <begin position="1"/>
        <end position="56"/>
    </location>
</feature>
<evidence type="ECO:0000259" key="1">
    <source>
        <dbReference type="PROSITE" id="PS51144"/>
    </source>
</evidence>
<dbReference type="InterPro" id="IPR036398">
    <property type="entry name" value="CA_dom_sf"/>
</dbReference>
<evidence type="ECO:0000313" key="2">
    <source>
        <dbReference type="EMBL" id="CAH2297423.1"/>
    </source>
</evidence>
<reference evidence="2" key="1">
    <citation type="submission" date="2022-03" db="EMBL/GenBank/DDBJ databases">
        <authorList>
            <person name="Alioto T."/>
            <person name="Alioto T."/>
            <person name="Gomez Garrido J."/>
        </authorList>
    </citation>
    <scope>NUCLEOTIDE SEQUENCE</scope>
</reference>
<dbReference type="SUPFAM" id="SSF51069">
    <property type="entry name" value="Carbonic anhydrase"/>
    <property type="match status" value="1"/>
</dbReference>
<organism evidence="2 3">
    <name type="scientific">Pelobates cultripes</name>
    <name type="common">Western spadefoot toad</name>
    <dbReference type="NCBI Taxonomy" id="61616"/>
    <lineage>
        <taxon>Eukaryota</taxon>
        <taxon>Metazoa</taxon>
        <taxon>Chordata</taxon>
        <taxon>Craniata</taxon>
        <taxon>Vertebrata</taxon>
        <taxon>Euteleostomi</taxon>
        <taxon>Amphibia</taxon>
        <taxon>Batrachia</taxon>
        <taxon>Anura</taxon>
        <taxon>Pelobatoidea</taxon>
        <taxon>Pelobatidae</taxon>
        <taxon>Pelobates</taxon>
    </lineage>
</organism>
<sequence>IHVVHYSAEYDSISEAVQRRGGLAVLAAFIEEGTEENPNYEELLSYLENVAEEGET</sequence>
<dbReference type="Gene3D" id="3.10.200.10">
    <property type="entry name" value="Alpha carbonic anhydrase"/>
    <property type="match status" value="1"/>
</dbReference>
<dbReference type="PROSITE" id="PS51144">
    <property type="entry name" value="ALPHA_CA_2"/>
    <property type="match status" value="1"/>
</dbReference>
<evidence type="ECO:0000313" key="3">
    <source>
        <dbReference type="Proteomes" id="UP001295444"/>
    </source>
</evidence>
<dbReference type="AlphaFoldDB" id="A0AAD1SGN6"/>
<name>A0AAD1SGN6_PELCU</name>
<dbReference type="InterPro" id="IPR001148">
    <property type="entry name" value="CA_dom"/>
</dbReference>
<dbReference type="Pfam" id="PF00194">
    <property type="entry name" value="Carb_anhydrase"/>
    <property type="match status" value="1"/>
</dbReference>
<feature type="non-terminal residue" evidence="2">
    <location>
        <position position="1"/>
    </location>
</feature>
<dbReference type="EMBL" id="OW240916">
    <property type="protein sequence ID" value="CAH2297423.1"/>
    <property type="molecule type" value="Genomic_DNA"/>
</dbReference>
<protein>
    <submittedName>
        <fullName evidence="2">Carbonic anhydrase 9 isoform X1</fullName>
    </submittedName>
</protein>
<accession>A0AAD1SGN6</accession>
<proteinExistence type="predicted"/>
<dbReference type="Proteomes" id="UP001295444">
    <property type="component" value="Chromosome 05"/>
</dbReference>